<evidence type="ECO:0000256" key="1">
    <source>
        <dbReference type="ARBA" id="ARBA00004651"/>
    </source>
</evidence>
<dbReference type="AlphaFoldDB" id="A0A069PGK9"/>
<dbReference type="Pfam" id="PF00581">
    <property type="entry name" value="Rhodanese"/>
    <property type="match status" value="1"/>
</dbReference>
<dbReference type="GO" id="GO:0005886">
    <property type="term" value="C:plasma membrane"/>
    <property type="evidence" value="ECO:0007669"/>
    <property type="project" value="UniProtKB-SubCell"/>
</dbReference>
<comment type="subcellular location">
    <subcellularLocation>
        <location evidence="1">Cell membrane</location>
        <topology evidence="1">Multi-pass membrane protein</topology>
    </subcellularLocation>
</comment>
<comment type="caution">
    <text evidence="8">The sequence shown here is derived from an EMBL/GenBank/DDBJ whole genome shotgun (WGS) entry which is preliminary data.</text>
</comment>
<evidence type="ECO:0000256" key="6">
    <source>
        <dbReference type="SAM" id="Phobius"/>
    </source>
</evidence>
<dbReference type="InterPro" id="IPR032816">
    <property type="entry name" value="VTT_dom"/>
</dbReference>
<dbReference type="RefSeq" id="WP_035933825.1">
    <property type="nucleotide sequence ID" value="NZ_CADFFX010000013.1"/>
</dbReference>
<feature type="transmembrane region" description="Helical" evidence="6">
    <location>
        <begin position="183"/>
        <end position="202"/>
    </location>
</feature>
<dbReference type="SUPFAM" id="SSF52821">
    <property type="entry name" value="Rhodanese/Cell cycle control phosphatase"/>
    <property type="match status" value="1"/>
</dbReference>
<dbReference type="Pfam" id="PF09335">
    <property type="entry name" value="VTT_dom"/>
    <property type="match status" value="1"/>
</dbReference>
<sequence>MLRELIVEYGLPLVFANVLLESLGLPLPALPTLVLTGAIASAATLGSSPDAWLPQSTLLAIAGVAIAAALIGDLVWFWLGRRYGSRVLRFMCKLSMSRDSCVSRSEGFFGRFGVRVLTISKFIPGLSTLAIPVAGATGVSLGSFLIYDAIGAALWATAGVAIGSLFATAVDTVLVWLDWLGRGALVIVAAALVLYMAARWWHRMSLVRRLRMTRINIEQLRALLAGEPPPLVVDVRREQGRMIDPYVIPGALTLRDGDPVPQLADLPRDRKLVLYCDCPNEVSAALVAQQMKEHGFTDVAPLLGGLDAWRAAGYTLEPILLDAAAKDMKRAVAKSASS</sequence>
<keyword evidence="3 6" id="KW-0812">Transmembrane</keyword>
<dbReference type="PANTHER" id="PTHR42709">
    <property type="entry name" value="ALKALINE PHOSPHATASE LIKE PROTEIN"/>
    <property type="match status" value="1"/>
</dbReference>
<keyword evidence="2" id="KW-1003">Cell membrane</keyword>
<dbReference type="InterPro" id="IPR051311">
    <property type="entry name" value="DedA_domain"/>
</dbReference>
<dbReference type="EMBL" id="JFHC01000051">
    <property type="protein sequence ID" value="KDR39833.1"/>
    <property type="molecule type" value="Genomic_DNA"/>
</dbReference>
<dbReference type="STRING" id="60547.GCA_000751215_03531"/>
<reference evidence="8 9" key="1">
    <citation type="submission" date="2014-03" db="EMBL/GenBank/DDBJ databases">
        <title>Draft Genome Sequences of Four Burkholderia Strains.</title>
        <authorList>
            <person name="Liu X.Y."/>
            <person name="Li C.X."/>
            <person name="Xu J.H."/>
        </authorList>
    </citation>
    <scope>NUCLEOTIDE SEQUENCE [LARGE SCALE GENOMIC DNA]</scope>
    <source>
        <strain evidence="8 9">DSM 50014</strain>
    </source>
</reference>
<keyword evidence="9" id="KW-1185">Reference proteome</keyword>
<dbReference type="PANTHER" id="PTHR42709:SF6">
    <property type="entry name" value="UNDECAPRENYL PHOSPHATE TRANSPORTER A"/>
    <property type="match status" value="1"/>
</dbReference>
<feature type="domain" description="Rhodanese" evidence="7">
    <location>
        <begin position="226"/>
        <end position="318"/>
    </location>
</feature>
<dbReference type="PROSITE" id="PS50206">
    <property type="entry name" value="RHODANESE_3"/>
    <property type="match status" value="1"/>
</dbReference>
<dbReference type="Proteomes" id="UP000027466">
    <property type="component" value="Unassembled WGS sequence"/>
</dbReference>
<dbReference type="CDD" id="cd01444">
    <property type="entry name" value="GlpE_ST"/>
    <property type="match status" value="1"/>
</dbReference>
<evidence type="ECO:0000313" key="8">
    <source>
        <dbReference type="EMBL" id="KDR39833.1"/>
    </source>
</evidence>
<organism evidence="8 9">
    <name type="scientific">Caballeronia glathei</name>
    <dbReference type="NCBI Taxonomy" id="60547"/>
    <lineage>
        <taxon>Bacteria</taxon>
        <taxon>Pseudomonadati</taxon>
        <taxon>Pseudomonadota</taxon>
        <taxon>Betaproteobacteria</taxon>
        <taxon>Burkholderiales</taxon>
        <taxon>Burkholderiaceae</taxon>
        <taxon>Caballeronia</taxon>
    </lineage>
</organism>
<evidence type="ECO:0000256" key="3">
    <source>
        <dbReference type="ARBA" id="ARBA00022692"/>
    </source>
</evidence>
<dbReference type="GO" id="GO:0004792">
    <property type="term" value="F:thiosulfate-cyanide sulfurtransferase activity"/>
    <property type="evidence" value="ECO:0007669"/>
    <property type="project" value="InterPro"/>
</dbReference>
<dbReference type="InterPro" id="IPR001763">
    <property type="entry name" value="Rhodanese-like_dom"/>
</dbReference>
<proteinExistence type="predicted"/>
<gene>
    <name evidence="8" type="ORF">BG61_30050</name>
</gene>
<evidence type="ECO:0000256" key="4">
    <source>
        <dbReference type="ARBA" id="ARBA00022989"/>
    </source>
</evidence>
<keyword evidence="4 6" id="KW-1133">Transmembrane helix</keyword>
<accession>A0A069PGK9</accession>
<dbReference type="SMART" id="SM00450">
    <property type="entry name" value="RHOD"/>
    <property type="match status" value="1"/>
</dbReference>
<feature type="transmembrane region" description="Helical" evidence="6">
    <location>
        <begin position="122"/>
        <end position="147"/>
    </location>
</feature>
<feature type="transmembrane region" description="Helical" evidence="6">
    <location>
        <begin position="154"/>
        <end position="177"/>
    </location>
</feature>
<dbReference type="InterPro" id="IPR036873">
    <property type="entry name" value="Rhodanese-like_dom_sf"/>
</dbReference>
<dbReference type="GO" id="GO:0005737">
    <property type="term" value="C:cytoplasm"/>
    <property type="evidence" value="ECO:0007669"/>
    <property type="project" value="InterPro"/>
</dbReference>
<dbReference type="InterPro" id="IPR023695">
    <property type="entry name" value="Thiosulf_sulfurTrfase"/>
</dbReference>
<evidence type="ECO:0000256" key="5">
    <source>
        <dbReference type="ARBA" id="ARBA00023136"/>
    </source>
</evidence>
<evidence type="ECO:0000313" key="9">
    <source>
        <dbReference type="Proteomes" id="UP000027466"/>
    </source>
</evidence>
<name>A0A069PGK9_9BURK</name>
<keyword evidence="5 6" id="KW-0472">Membrane</keyword>
<evidence type="ECO:0000256" key="2">
    <source>
        <dbReference type="ARBA" id="ARBA00022475"/>
    </source>
</evidence>
<evidence type="ECO:0000259" key="7">
    <source>
        <dbReference type="PROSITE" id="PS50206"/>
    </source>
</evidence>
<feature type="transmembrane region" description="Helical" evidence="6">
    <location>
        <begin position="58"/>
        <end position="79"/>
    </location>
</feature>
<dbReference type="Gene3D" id="3.40.250.10">
    <property type="entry name" value="Rhodanese-like domain"/>
    <property type="match status" value="1"/>
</dbReference>
<protein>
    <submittedName>
        <fullName evidence="8">Membrane protein</fullName>
    </submittedName>
</protein>